<keyword evidence="4 11" id="KW-0812">Transmembrane</keyword>
<proteinExistence type="inferred from homology"/>
<dbReference type="GO" id="GO:0048288">
    <property type="term" value="P:nuclear membrane fusion involved in karyogamy"/>
    <property type="evidence" value="ECO:0007669"/>
    <property type="project" value="UniProtKB-UniRule"/>
</dbReference>
<dbReference type="EMBL" id="JAEVFJ010000021">
    <property type="protein sequence ID" value="KAH8097037.1"/>
    <property type="molecule type" value="Genomic_DNA"/>
</dbReference>
<comment type="subcellular location">
    <subcellularLocation>
        <location evidence="11">Endoplasmic reticulum membrane</location>
    </subcellularLocation>
    <subcellularLocation>
        <location evidence="11">Nucleus membrane</location>
    </subcellularLocation>
</comment>
<dbReference type="InterPro" id="IPR007292">
    <property type="entry name" value="Nuclear_fusion_Kar5"/>
</dbReference>
<evidence type="ECO:0000256" key="12">
    <source>
        <dbReference type="SAM" id="MobiDB-lite"/>
    </source>
</evidence>
<evidence type="ECO:0000256" key="8">
    <source>
        <dbReference type="ARBA" id="ARBA00023136"/>
    </source>
</evidence>
<keyword evidence="9" id="KW-0325">Glycoprotein</keyword>
<keyword evidence="8 11" id="KW-0472">Membrane</keyword>
<comment type="caution">
    <text evidence="14">The sequence shown here is derived from an EMBL/GenBank/DDBJ whole genome shotgun (WGS) entry which is preliminary data.</text>
</comment>
<comment type="similarity">
    <text evidence="2 11">Belongs to the KAR5 family.</text>
</comment>
<keyword evidence="10 11" id="KW-0539">Nucleus</keyword>
<protein>
    <recommendedName>
        <fullName evidence="16">Nuclear fusion protein KAR5</fullName>
    </recommendedName>
</protein>
<evidence type="ECO:0000256" key="2">
    <source>
        <dbReference type="ARBA" id="ARBA00010473"/>
    </source>
</evidence>
<organism evidence="14 15">
    <name type="scientific">Cristinia sonorae</name>
    <dbReference type="NCBI Taxonomy" id="1940300"/>
    <lineage>
        <taxon>Eukaryota</taxon>
        <taxon>Fungi</taxon>
        <taxon>Dikarya</taxon>
        <taxon>Basidiomycota</taxon>
        <taxon>Agaricomycotina</taxon>
        <taxon>Agaricomycetes</taxon>
        <taxon>Agaricomycetidae</taxon>
        <taxon>Agaricales</taxon>
        <taxon>Pleurotineae</taxon>
        <taxon>Stephanosporaceae</taxon>
        <taxon>Cristinia</taxon>
    </lineage>
</organism>
<evidence type="ECO:0000256" key="13">
    <source>
        <dbReference type="SAM" id="SignalP"/>
    </source>
</evidence>
<feature type="transmembrane region" description="Helical" evidence="11">
    <location>
        <begin position="456"/>
        <end position="483"/>
    </location>
</feature>
<dbReference type="PANTHER" id="PTHR28012:SF1">
    <property type="entry name" value="NUCLEAR FUSION PROTEIN KAR5"/>
    <property type="match status" value="1"/>
</dbReference>
<dbReference type="GO" id="GO:0005789">
    <property type="term" value="C:endoplasmic reticulum membrane"/>
    <property type="evidence" value="ECO:0007669"/>
    <property type="project" value="UniProtKB-SubCell"/>
</dbReference>
<dbReference type="AlphaFoldDB" id="A0A8K0UN22"/>
<gene>
    <name evidence="14" type="ORF">BXZ70DRAFT_1009361</name>
</gene>
<feature type="region of interest" description="Disordered" evidence="12">
    <location>
        <begin position="523"/>
        <end position="544"/>
    </location>
</feature>
<keyword evidence="7 11" id="KW-1133">Transmembrane helix</keyword>
<evidence type="ECO:0000256" key="3">
    <source>
        <dbReference type="ARBA" id="ARBA00022459"/>
    </source>
</evidence>
<keyword evidence="3 11" id="KW-0415">Karyogamy</keyword>
<dbReference type="PANTHER" id="PTHR28012">
    <property type="entry name" value="NUCLEAR FUSION PROTEIN KAR5"/>
    <property type="match status" value="1"/>
</dbReference>
<evidence type="ECO:0000256" key="6">
    <source>
        <dbReference type="ARBA" id="ARBA00022824"/>
    </source>
</evidence>
<keyword evidence="5 11" id="KW-0732">Signal</keyword>
<name>A0A8K0UN22_9AGAR</name>
<dbReference type="GO" id="GO:0031965">
    <property type="term" value="C:nuclear membrane"/>
    <property type="evidence" value="ECO:0007669"/>
    <property type="project" value="UniProtKB-SubCell"/>
</dbReference>
<evidence type="ECO:0000256" key="7">
    <source>
        <dbReference type="ARBA" id="ARBA00022989"/>
    </source>
</evidence>
<evidence type="ECO:0008006" key="16">
    <source>
        <dbReference type="Google" id="ProtNLM"/>
    </source>
</evidence>
<keyword evidence="6 11" id="KW-0256">Endoplasmic reticulum</keyword>
<dbReference type="Proteomes" id="UP000813824">
    <property type="component" value="Unassembled WGS sequence"/>
</dbReference>
<sequence length="564" mass="63472">MKTHSAVFSSIICLLLSANAAASALSWFKAANDPSRAVTRADSQHTSAARSSTQEIETMILHAERIQLYSRRPDCFQRVTGTIKEQCGELELNEEERIKAAISMTLCELKTALHSPPMECSSFVSSINSDDPFDPKTCVEALSRSAQYWSSYSGYLREVPQLCFAFRRWNDIDTAKEIYRNATSEKLSLLRLLLSREIAMNDNQEHMLRAMNEMHALLANLETISTTVEAASEEAAMALQGRADTLLDMVQQELRRFRQASETSRRQDVEELNLAVSDLLKDHTISLSSMVPRIEALIRDNVDDIFSRSQQQFQSIFNGMHIVHKEWTALGQEIYSLQESLRHLTASTHAVASQFEDKAGEALRVHLIEQQSATDSALRLAEVLTDLTVKAEDEIKSINGTAMAVREGLLIQNQVYPRYFSLGDWGRTALLWLLEIVLRVDSRHLDYVFRLPVFQLFGALATALGYLVRFLLSMSMSIGVLLFSARRWLKVSEDRSQHSVDPYRRNKMLSEYRNSVVSSKRLFAPSVSGGPGSSLRRSRSNATVRMSRIPDRLVASSASRASGF</sequence>
<evidence type="ECO:0000256" key="11">
    <source>
        <dbReference type="RuleBase" id="RU368082"/>
    </source>
</evidence>
<keyword evidence="15" id="KW-1185">Reference proteome</keyword>
<evidence type="ECO:0000256" key="4">
    <source>
        <dbReference type="ARBA" id="ARBA00022692"/>
    </source>
</evidence>
<reference evidence="14" key="1">
    <citation type="journal article" date="2021" name="New Phytol.">
        <title>Evolutionary innovations through gain and loss of genes in the ectomycorrhizal Boletales.</title>
        <authorList>
            <person name="Wu G."/>
            <person name="Miyauchi S."/>
            <person name="Morin E."/>
            <person name="Kuo A."/>
            <person name="Drula E."/>
            <person name="Varga T."/>
            <person name="Kohler A."/>
            <person name="Feng B."/>
            <person name="Cao Y."/>
            <person name="Lipzen A."/>
            <person name="Daum C."/>
            <person name="Hundley H."/>
            <person name="Pangilinan J."/>
            <person name="Johnson J."/>
            <person name="Barry K."/>
            <person name="LaButti K."/>
            <person name="Ng V."/>
            <person name="Ahrendt S."/>
            <person name="Min B."/>
            <person name="Choi I.G."/>
            <person name="Park H."/>
            <person name="Plett J.M."/>
            <person name="Magnuson J."/>
            <person name="Spatafora J.W."/>
            <person name="Nagy L.G."/>
            <person name="Henrissat B."/>
            <person name="Grigoriev I.V."/>
            <person name="Yang Z.L."/>
            <person name="Xu J."/>
            <person name="Martin F.M."/>
        </authorList>
    </citation>
    <scope>NUCLEOTIDE SEQUENCE</scope>
    <source>
        <strain evidence="14">KKN 215</strain>
    </source>
</reference>
<evidence type="ECO:0000256" key="9">
    <source>
        <dbReference type="ARBA" id="ARBA00023180"/>
    </source>
</evidence>
<evidence type="ECO:0000313" key="14">
    <source>
        <dbReference type="EMBL" id="KAH8097037.1"/>
    </source>
</evidence>
<dbReference type="Pfam" id="PF04163">
    <property type="entry name" value="Tht1"/>
    <property type="match status" value="1"/>
</dbReference>
<evidence type="ECO:0000313" key="15">
    <source>
        <dbReference type="Proteomes" id="UP000813824"/>
    </source>
</evidence>
<dbReference type="GO" id="GO:0000742">
    <property type="term" value="P:karyogamy involved in conjugation with cellular fusion"/>
    <property type="evidence" value="ECO:0007669"/>
    <property type="project" value="UniProtKB-UniRule"/>
</dbReference>
<evidence type="ECO:0000256" key="5">
    <source>
        <dbReference type="ARBA" id="ARBA00022729"/>
    </source>
</evidence>
<feature type="chain" id="PRO_5035465434" description="Nuclear fusion protein KAR5" evidence="13">
    <location>
        <begin position="25"/>
        <end position="564"/>
    </location>
</feature>
<evidence type="ECO:0000256" key="1">
    <source>
        <dbReference type="ARBA" id="ARBA00003389"/>
    </source>
</evidence>
<evidence type="ECO:0000256" key="10">
    <source>
        <dbReference type="ARBA" id="ARBA00023242"/>
    </source>
</evidence>
<accession>A0A8K0UN22</accession>
<comment type="function">
    <text evidence="1 11">Required for nuclear membrane fusion during karyogamy.</text>
</comment>
<feature type="signal peptide" evidence="13">
    <location>
        <begin position="1"/>
        <end position="24"/>
    </location>
</feature>
<dbReference type="OrthoDB" id="5311848at2759"/>